<keyword evidence="6" id="KW-1185">Reference proteome</keyword>
<gene>
    <name evidence="5" type="ORF">SAMN05421770_10221</name>
</gene>
<dbReference type="InterPro" id="IPR036280">
    <property type="entry name" value="Multihaem_cyt_sf"/>
</dbReference>
<organism evidence="5 6">
    <name type="scientific">Granulicella rosea</name>
    <dbReference type="NCBI Taxonomy" id="474952"/>
    <lineage>
        <taxon>Bacteria</taxon>
        <taxon>Pseudomonadati</taxon>
        <taxon>Acidobacteriota</taxon>
        <taxon>Terriglobia</taxon>
        <taxon>Terriglobales</taxon>
        <taxon>Acidobacteriaceae</taxon>
        <taxon>Granulicella</taxon>
    </lineage>
</organism>
<dbReference type="PANTHER" id="PTHR35038">
    <property type="entry name" value="DISSIMILATORY SULFITE REDUCTASE SIRA"/>
    <property type="match status" value="1"/>
</dbReference>
<dbReference type="RefSeq" id="WP_089407560.1">
    <property type="nucleotide sequence ID" value="NZ_FZOU01000002.1"/>
</dbReference>
<evidence type="ECO:0000256" key="2">
    <source>
        <dbReference type="SAM" id="SignalP"/>
    </source>
</evidence>
<keyword evidence="1 2" id="KW-0732">Signal</keyword>
<dbReference type="OrthoDB" id="9814800at2"/>
<feature type="domain" description="Cytochrome c-552/4" evidence="4">
    <location>
        <begin position="33"/>
        <end position="87"/>
    </location>
</feature>
<dbReference type="Gene3D" id="3.90.10.10">
    <property type="entry name" value="Cytochrome C3"/>
    <property type="match status" value="1"/>
</dbReference>
<feature type="domain" description="Cytochrome c-552/4" evidence="4">
    <location>
        <begin position="110"/>
        <end position="145"/>
    </location>
</feature>
<feature type="domain" description="Doubled CXXCH motif" evidence="3">
    <location>
        <begin position="201"/>
        <end position="222"/>
    </location>
</feature>
<dbReference type="Gene3D" id="1.10.1130.10">
    <property type="entry name" value="Flavocytochrome C3, Chain A"/>
    <property type="match status" value="1"/>
</dbReference>
<evidence type="ECO:0000313" key="6">
    <source>
        <dbReference type="Proteomes" id="UP000198356"/>
    </source>
</evidence>
<dbReference type="PANTHER" id="PTHR35038:SF6">
    <property type="entry name" value="SURFACE LOCALIZED DECAHEME CYTOCHROME C LIPOPROTEIN"/>
    <property type="match status" value="1"/>
</dbReference>
<dbReference type="InterPro" id="IPR023155">
    <property type="entry name" value="Cyt_c-552/4"/>
</dbReference>
<dbReference type="InterPro" id="IPR051829">
    <property type="entry name" value="Multiheme_Cytochr_ET"/>
</dbReference>
<evidence type="ECO:0000256" key="1">
    <source>
        <dbReference type="ARBA" id="ARBA00022729"/>
    </source>
</evidence>
<feature type="chain" id="PRO_5012511972" evidence="2">
    <location>
        <begin position="26"/>
        <end position="355"/>
    </location>
</feature>
<dbReference type="GO" id="GO:0016491">
    <property type="term" value="F:oxidoreductase activity"/>
    <property type="evidence" value="ECO:0007669"/>
    <property type="project" value="TreeGrafter"/>
</dbReference>
<dbReference type="AlphaFoldDB" id="A0A239GQZ5"/>
<evidence type="ECO:0000259" key="3">
    <source>
        <dbReference type="Pfam" id="PF09699"/>
    </source>
</evidence>
<dbReference type="Gene3D" id="1.10.287.3080">
    <property type="match status" value="1"/>
</dbReference>
<dbReference type="InterPro" id="IPR010177">
    <property type="entry name" value="Paired_CXXCH_1"/>
</dbReference>
<dbReference type="NCBIfam" id="TIGR01905">
    <property type="entry name" value="paired_CXXCH_1"/>
    <property type="match status" value="2"/>
</dbReference>
<proteinExistence type="predicted"/>
<feature type="domain" description="Doubled CXXCH motif" evidence="3">
    <location>
        <begin position="280"/>
        <end position="319"/>
    </location>
</feature>
<feature type="domain" description="Doubled CXXCH motif" evidence="3">
    <location>
        <begin position="230"/>
        <end position="273"/>
    </location>
</feature>
<evidence type="ECO:0000259" key="4">
    <source>
        <dbReference type="Pfam" id="PF13435"/>
    </source>
</evidence>
<reference evidence="5 6" key="1">
    <citation type="submission" date="2017-06" db="EMBL/GenBank/DDBJ databases">
        <authorList>
            <person name="Kim H.J."/>
            <person name="Triplett B.A."/>
        </authorList>
    </citation>
    <scope>NUCLEOTIDE SEQUENCE [LARGE SCALE GENOMIC DNA]</scope>
    <source>
        <strain evidence="5 6">DSM 18704</strain>
    </source>
</reference>
<dbReference type="Pfam" id="PF13435">
    <property type="entry name" value="Cytochrome_C554"/>
    <property type="match status" value="2"/>
</dbReference>
<name>A0A239GQZ5_9BACT</name>
<feature type="signal peptide" evidence="2">
    <location>
        <begin position="1"/>
        <end position="25"/>
    </location>
</feature>
<accession>A0A239GQZ5</accession>
<dbReference type="Pfam" id="PF09699">
    <property type="entry name" value="Paired_CXXCH_1"/>
    <property type="match status" value="3"/>
</dbReference>
<dbReference type="EMBL" id="FZOU01000002">
    <property type="protein sequence ID" value="SNS70933.1"/>
    <property type="molecule type" value="Genomic_DNA"/>
</dbReference>
<evidence type="ECO:0000313" key="5">
    <source>
        <dbReference type="EMBL" id="SNS70933.1"/>
    </source>
</evidence>
<sequence>MRRLSLILVPLMLLPWLWKSGTIDAAQQAPESALVQQAAAAKPAEFAGSETCVLCHTDIAKKFASNPHSELALLHGGKGATCESCHGPGQAHVASGGDPTKILQLGKMSAKQIDTTCLGCHASAHPDFLRSDHGKAGVSCTSCHSIHGLAPANIPADPATPVANAGKKTRLSARLFGVLKPDASVSDPLQWTTASLERPGQNPDLLKAPQPQLCFSCHSDVKPAFSQPFHHKVNEGLMKCTDCHDTHGTFGNNQLRSTADQNMICVKCHTETRGPFVFEHAAVKAEGCVGCHSPHGSQNARLLNVPNINQMCNECHSPVAAGTIHGMGSGSAEVQSCVSCHTMIHGSNINAAFIR</sequence>
<protein>
    <submittedName>
        <fullName evidence="5">Decaheme c-type cytochrome, DmsE family</fullName>
    </submittedName>
</protein>
<dbReference type="Proteomes" id="UP000198356">
    <property type="component" value="Unassembled WGS sequence"/>
</dbReference>
<dbReference type="SUPFAM" id="SSF48695">
    <property type="entry name" value="Multiheme cytochromes"/>
    <property type="match status" value="1"/>
</dbReference>